<protein>
    <submittedName>
        <fullName evidence="5">GT2 family glycosyltransferase</fullName>
    </submittedName>
</protein>
<keyword evidence="3 5" id="KW-0808">Transferase</keyword>
<dbReference type="InterPro" id="IPR001173">
    <property type="entry name" value="Glyco_trans_2-like"/>
</dbReference>
<evidence type="ECO:0000256" key="3">
    <source>
        <dbReference type="ARBA" id="ARBA00022679"/>
    </source>
</evidence>
<dbReference type="Proteomes" id="UP000244077">
    <property type="component" value="Unassembled WGS sequence"/>
</dbReference>
<dbReference type="OrthoDB" id="5291101at2"/>
<dbReference type="PANTHER" id="PTHR43685:SF5">
    <property type="entry name" value="GLYCOSYLTRANSFERASE EPSE-RELATED"/>
    <property type="match status" value="1"/>
</dbReference>
<comment type="caution">
    <text evidence="5">The sequence shown here is derived from an EMBL/GenBank/DDBJ whole genome shotgun (WGS) entry which is preliminary data.</text>
</comment>
<gene>
    <name evidence="5" type="ORF">C8N42_109133</name>
</gene>
<keyword evidence="2" id="KW-0328">Glycosyltransferase</keyword>
<accession>A0A2T5HGW4</accession>
<dbReference type="EMBL" id="QAOH01000009">
    <property type="protein sequence ID" value="PTQ70804.1"/>
    <property type="molecule type" value="Genomic_DNA"/>
</dbReference>
<proteinExistence type="inferred from homology"/>
<evidence type="ECO:0000313" key="6">
    <source>
        <dbReference type="Proteomes" id="UP000244077"/>
    </source>
</evidence>
<feature type="domain" description="Glycosyltransferase 2-like" evidence="4">
    <location>
        <begin position="11"/>
        <end position="172"/>
    </location>
</feature>
<dbReference type="InterPro" id="IPR050834">
    <property type="entry name" value="Glycosyltransf_2"/>
</dbReference>
<reference evidence="5 6" key="1">
    <citation type="submission" date="2018-04" db="EMBL/GenBank/DDBJ databases">
        <title>Genomic Encyclopedia of Archaeal and Bacterial Type Strains, Phase II (KMG-II): from individual species to whole genera.</title>
        <authorList>
            <person name="Goeker M."/>
        </authorList>
    </citation>
    <scope>NUCLEOTIDE SEQUENCE [LARGE SCALE GENOMIC DNA]</scope>
    <source>
        <strain evidence="5 6">DSM 100434</strain>
    </source>
</reference>
<keyword evidence="6" id="KW-1185">Reference proteome</keyword>
<dbReference type="Gene3D" id="3.90.550.10">
    <property type="entry name" value="Spore Coat Polysaccharide Biosynthesis Protein SpsA, Chain A"/>
    <property type="match status" value="1"/>
</dbReference>
<dbReference type="InterPro" id="IPR029044">
    <property type="entry name" value="Nucleotide-diphossugar_trans"/>
</dbReference>
<evidence type="ECO:0000313" key="5">
    <source>
        <dbReference type="EMBL" id="PTQ70804.1"/>
    </source>
</evidence>
<evidence type="ECO:0000259" key="4">
    <source>
        <dbReference type="Pfam" id="PF00535"/>
    </source>
</evidence>
<comment type="similarity">
    <text evidence="1">Belongs to the glycosyltransferase 2 family.</text>
</comment>
<sequence length="290" mass="33717">MTQNIAQPVAVIMTLYRADPLDAFELALSSLENQTLEATIRVYLCVDGPLPESHEVWLEQNATRFHKVLHNETNLGLARSLNRLIDLLEDEEFVFRMDGDDISLPSRFERQIELMRAEPDLGLCGCQAIDIDDDGKELAPRKFPVTPEETRHRLSRITPVLHPTFCIRRTILRDPKMRYPDAYLCEDLAFLVTLTGAGHSISNHPETLFKWRTGKNFFKRRQDARREWVEMSWYFRALRANGRLFSPQAVFPVLRFIMRILPQSWIVWLYGSPLRNFVIGKDAKQKSFPT</sequence>
<evidence type="ECO:0000256" key="2">
    <source>
        <dbReference type="ARBA" id="ARBA00022676"/>
    </source>
</evidence>
<dbReference type="PANTHER" id="PTHR43685">
    <property type="entry name" value="GLYCOSYLTRANSFERASE"/>
    <property type="match status" value="1"/>
</dbReference>
<dbReference type="Pfam" id="PF00535">
    <property type="entry name" value="Glycos_transf_2"/>
    <property type="match status" value="1"/>
</dbReference>
<dbReference type="GO" id="GO:0016757">
    <property type="term" value="F:glycosyltransferase activity"/>
    <property type="evidence" value="ECO:0007669"/>
    <property type="project" value="UniProtKB-KW"/>
</dbReference>
<name>A0A2T5HGW4_9RHOB</name>
<dbReference type="SUPFAM" id="SSF53448">
    <property type="entry name" value="Nucleotide-diphospho-sugar transferases"/>
    <property type="match status" value="1"/>
</dbReference>
<dbReference type="AlphaFoldDB" id="A0A2T5HGW4"/>
<dbReference type="RefSeq" id="WP_107817019.1">
    <property type="nucleotide sequence ID" value="NZ_QAOH01000009.1"/>
</dbReference>
<organism evidence="5 6">
    <name type="scientific">Celeribacter persicus</name>
    <dbReference type="NCBI Taxonomy" id="1651082"/>
    <lineage>
        <taxon>Bacteria</taxon>
        <taxon>Pseudomonadati</taxon>
        <taxon>Pseudomonadota</taxon>
        <taxon>Alphaproteobacteria</taxon>
        <taxon>Rhodobacterales</taxon>
        <taxon>Roseobacteraceae</taxon>
        <taxon>Celeribacter</taxon>
    </lineage>
</organism>
<evidence type="ECO:0000256" key="1">
    <source>
        <dbReference type="ARBA" id="ARBA00006739"/>
    </source>
</evidence>